<comment type="catalytic activity">
    <reaction evidence="5 8">
        <text>a 2'-deoxycytidine in DNA + S-adenosyl-L-methionine = a 5-methyl-2'-deoxycytidine in DNA + S-adenosyl-L-homocysteine + H(+)</text>
        <dbReference type="Rhea" id="RHEA:13681"/>
        <dbReference type="Rhea" id="RHEA-COMP:11369"/>
        <dbReference type="Rhea" id="RHEA-COMP:11370"/>
        <dbReference type="ChEBI" id="CHEBI:15378"/>
        <dbReference type="ChEBI" id="CHEBI:57856"/>
        <dbReference type="ChEBI" id="CHEBI:59789"/>
        <dbReference type="ChEBI" id="CHEBI:85452"/>
        <dbReference type="ChEBI" id="CHEBI:85454"/>
        <dbReference type="EC" id="2.1.1.37"/>
    </reaction>
</comment>
<dbReference type="PROSITE" id="PS51679">
    <property type="entry name" value="SAM_MT_C5"/>
    <property type="match status" value="1"/>
</dbReference>
<reference evidence="9 10" key="1">
    <citation type="journal article" date="2020" name="Front. Microbiol.">
        <title>Genetic Organization of the aprX-lipA2 Operon Affects the Proteolytic Potential of Pseudomonas Species in Milk.</title>
        <authorList>
            <person name="Maier C."/>
            <person name="Huptas C."/>
            <person name="von Neubeck M."/>
            <person name="Scherer S."/>
            <person name="Wenning M."/>
            <person name="Lucking G."/>
        </authorList>
    </citation>
    <scope>NUCLEOTIDE SEQUENCE [LARGE SCALE GENOMIC DNA]</scope>
    <source>
        <strain evidence="9 10">WS 5114</strain>
    </source>
</reference>
<dbReference type="GO" id="GO:0003677">
    <property type="term" value="F:DNA binding"/>
    <property type="evidence" value="ECO:0007669"/>
    <property type="project" value="TreeGrafter"/>
</dbReference>
<feature type="active site" evidence="6">
    <location>
        <position position="92"/>
    </location>
</feature>
<evidence type="ECO:0000256" key="8">
    <source>
        <dbReference type="RuleBase" id="RU000417"/>
    </source>
</evidence>
<dbReference type="Gene3D" id="3.40.50.150">
    <property type="entry name" value="Vaccinia Virus protein VP39"/>
    <property type="match status" value="1"/>
</dbReference>
<dbReference type="Pfam" id="PF00145">
    <property type="entry name" value="DNA_methylase"/>
    <property type="match status" value="1"/>
</dbReference>
<dbReference type="InterPro" id="IPR029063">
    <property type="entry name" value="SAM-dependent_MTases_sf"/>
</dbReference>
<dbReference type="GO" id="GO:0044027">
    <property type="term" value="P:negative regulation of gene expression via chromosomal CpG island methylation"/>
    <property type="evidence" value="ECO:0007669"/>
    <property type="project" value="TreeGrafter"/>
</dbReference>
<dbReference type="GO" id="GO:0009307">
    <property type="term" value="P:DNA restriction-modification system"/>
    <property type="evidence" value="ECO:0007669"/>
    <property type="project" value="UniProtKB-KW"/>
</dbReference>
<accession>A0AB36D0T8</accession>
<dbReference type="RefSeq" id="WP_169857870.1">
    <property type="nucleotide sequence ID" value="NZ_JAAQXV010000007.1"/>
</dbReference>
<keyword evidence="2 6" id="KW-0808">Transferase</keyword>
<comment type="similarity">
    <text evidence="6 7">Belongs to the class I-like SAM-binding methyltransferase superfamily. C5-methyltransferase family.</text>
</comment>
<dbReference type="GO" id="GO:0032259">
    <property type="term" value="P:methylation"/>
    <property type="evidence" value="ECO:0007669"/>
    <property type="project" value="UniProtKB-KW"/>
</dbReference>
<organism evidence="9 10">
    <name type="scientific">Pseudomonas mandelii</name>
    <dbReference type="NCBI Taxonomy" id="75612"/>
    <lineage>
        <taxon>Bacteria</taxon>
        <taxon>Pseudomonadati</taxon>
        <taxon>Pseudomonadota</taxon>
        <taxon>Gammaproteobacteria</taxon>
        <taxon>Pseudomonadales</taxon>
        <taxon>Pseudomonadaceae</taxon>
        <taxon>Pseudomonas</taxon>
    </lineage>
</organism>
<dbReference type="PANTHER" id="PTHR10629">
    <property type="entry name" value="CYTOSINE-SPECIFIC METHYLTRANSFERASE"/>
    <property type="match status" value="1"/>
</dbReference>
<dbReference type="SUPFAM" id="SSF53335">
    <property type="entry name" value="S-adenosyl-L-methionine-dependent methyltransferases"/>
    <property type="match status" value="1"/>
</dbReference>
<keyword evidence="1 6" id="KW-0489">Methyltransferase</keyword>
<evidence type="ECO:0000256" key="3">
    <source>
        <dbReference type="ARBA" id="ARBA00022691"/>
    </source>
</evidence>
<dbReference type="InterPro" id="IPR001525">
    <property type="entry name" value="C5_MeTfrase"/>
</dbReference>
<sequence length="415" mass="46140">MSINFIDVFAGCGGLSLGLSEAGCNGVFAIEKSPLAFETLKHNLVDGARHKFAWPDWLPKKAMTCEDLLEKHHSDLSSGSFKVDLIVGGPPCQGFSTAGKRNPDDPRNAMTEEYLRLIKIIAPQFIAIENVSGYNMHFKNSKSKNEAPPASYADYISAKLEALGYDVSRGLINCSDFGVPQNRVRYIILCSKKERDKEPNNLFDKLTSRKKEFLKSCGLPTNRKITVSEAISDLCTFGKPLIQNRDSGQSNFQELLYKVPTDKSSYLKLMRKGCGTIPPNSLRLANHKPKTVEYFRLVQSICRPGFSMNIEQRKLAGTLKHSTTVLSPSLPAPTVTTLPDDIVHYSEPRILTARENARLQSFPDWFEFIGKYTTGGSARKSECPRYTQIGNAVPPLLARAIGQLFQEEVLLLANK</sequence>
<dbReference type="Proteomes" id="UP000548707">
    <property type="component" value="Unassembled WGS sequence"/>
</dbReference>
<evidence type="ECO:0000256" key="5">
    <source>
        <dbReference type="ARBA" id="ARBA00047422"/>
    </source>
</evidence>
<name>A0AB36D0T8_9PSED</name>
<keyword evidence="4" id="KW-0680">Restriction system</keyword>
<evidence type="ECO:0000256" key="2">
    <source>
        <dbReference type="ARBA" id="ARBA00022679"/>
    </source>
</evidence>
<evidence type="ECO:0000313" key="9">
    <source>
        <dbReference type="EMBL" id="NMZ81954.1"/>
    </source>
</evidence>
<gene>
    <name evidence="9" type="ORF">HBO26_21965</name>
</gene>
<dbReference type="GO" id="GO:0003886">
    <property type="term" value="F:DNA (cytosine-5-)-methyltransferase activity"/>
    <property type="evidence" value="ECO:0007669"/>
    <property type="project" value="UniProtKB-EC"/>
</dbReference>
<dbReference type="PANTHER" id="PTHR10629:SF52">
    <property type="entry name" value="DNA (CYTOSINE-5)-METHYLTRANSFERASE 1"/>
    <property type="match status" value="1"/>
</dbReference>
<evidence type="ECO:0000256" key="7">
    <source>
        <dbReference type="RuleBase" id="RU000416"/>
    </source>
</evidence>
<evidence type="ECO:0000256" key="6">
    <source>
        <dbReference type="PROSITE-ProRule" id="PRU01016"/>
    </source>
</evidence>
<comment type="caution">
    <text evidence="9">The sequence shown here is derived from an EMBL/GenBank/DDBJ whole genome shotgun (WGS) entry which is preliminary data.</text>
</comment>
<dbReference type="InterPro" id="IPR018117">
    <property type="entry name" value="C5_DNA_meth_AS"/>
</dbReference>
<proteinExistence type="inferred from homology"/>
<evidence type="ECO:0000256" key="1">
    <source>
        <dbReference type="ARBA" id="ARBA00022603"/>
    </source>
</evidence>
<dbReference type="EMBL" id="JAAQXV010000007">
    <property type="protein sequence ID" value="NMZ81954.1"/>
    <property type="molecule type" value="Genomic_DNA"/>
</dbReference>
<dbReference type="EC" id="2.1.1.37" evidence="8"/>
<dbReference type="PRINTS" id="PR00105">
    <property type="entry name" value="C5METTRFRASE"/>
</dbReference>
<dbReference type="Gene3D" id="3.90.120.10">
    <property type="entry name" value="DNA Methylase, subunit A, domain 2"/>
    <property type="match status" value="1"/>
</dbReference>
<dbReference type="InterPro" id="IPR050390">
    <property type="entry name" value="C5-Methyltransferase"/>
</dbReference>
<dbReference type="AlphaFoldDB" id="A0AB36D0T8"/>
<dbReference type="PROSITE" id="PS00094">
    <property type="entry name" value="C5_MTASE_1"/>
    <property type="match status" value="1"/>
</dbReference>
<evidence type="ECO:0000313" key="10">
    <source>
        <dbReference type="Proteomes" id="UP000548707"/>
    </source>
</evidence>
<keyword evidence="3 6" id="KW-0949">S-adenosyl-L-methionine</keyword>
<protein>
    <recommendedName>
        <fullName evidence="8">Cytosine-specific methyltransferase</fullName>
        <ecNumber evidence="8">2.1.1.37</ecNumber>
    </recommendedName>
</protein>
<evidence type="ECO:0000256" key="4">
    <source>
        <dbReference type="ARBA" id="ARBA00022747"/>
    </source>
</evidence>
<dbReference type="NCBIfam" id="TIGR00675">
    <property type="entry name" value="dcm"/>
    <property type="match status" value="1"/>
</dbReference>